<dbReference type="EMBL" id="CCYA01000118">
    <property type="protein sequence ID" value="CEH12172.1"/>
    <property type="molecule type" value="Genomic_DNA"/>
</dbReference>
<sequence>MRALELLDSNRARCTRLPLWLCQVHQCLQSSRTSSVSTPSTARRHATTRTLIYSALPVTGKRESERKRFCVAVRIAYWSSGCKTLTR</sequence>
<dbReference type="AlphaFoldDB" id="A0A0P1B9C9"/>
<proteinExistence type="predicted"/>
<keyword evidence="2" id="KW-1185">Reference proteome</keyword>
<organism evidence="1 2">
    <name type="scientific">Ceraceosorus bombacis</name>
    <dbReference type="NCBI Taxonomy" id="401625"/>
    <lineage>
        <taxon>Eukaryota</taxon>
        <taxon>Fungi</taxon>
        <taxon>Dikarya</taxon>
        <taxon>Basidiomycota</taxon>
        <taxon>Ustilaginomycotina</taxon>
        <taxon>Exobasidiomycetes</taxon>
        <taxon>Ceraceosorales</taxon>
        <taxon>Ceraceosoraceae</taxon>
        <taxon>Ceraceosorus</taxon>
    </lineage>
</organism>
<evidence type="ECO:0000313" key="1">
    <source>
        <dbReference type="EMBL" id="CEH12172.1"/>
    </source>
</evidence>
<protein>
    <submittedName>
        <fullName evidence="1">Uncharacterized protein</fullName>
    </submittedName>
</protein>
<reference evidence="1 2" key="1">
    <citation type="submission" date="2014-09" db="EMBL/GenBank/DDBJ databases">
        <authorList>
            <person name="Magalhaes I.L.F."/>
            <person name="Oliveira U."/>
            <person name="Santos F.R."/>
            <person name="Vidigal T.H.D.A."/>
            <person name="Brescovit A.D."/>
            <person name="Santos A.J."/>
        </authorList>
    </citation>
    <scope>NUCLEOTIDE SEQUENCE [LARGE SCALE GENOMIC DNA]</scope>
</reference>
<name>A0A0P1B9C9_9BASI</name>
<dbReference type="Proteomes" id="UP000054845">
    <property type="component" value="Unassembled WGS sequence"/>
</dbReference>
<accession>A0A0P1B9C9</accession>
<evidence type="ECO:0000313" key="2">
    <source>
        <dbReference type="Proteomes" id="UP000054845"/>
    </source>
</evidence>